<comment type="caution">
    <text evidence="1">The sequence shown here is derived from an EMBL/GenBank/DDBJ whole genome shotgun (WGS) entry which is preliminary data.</text>
</comment>
<dbReference type="EMBL" id="BAABME010013961">
    <property type="protein sequence ID" value="GAA0186704.1"/>
    <property type="molecule type" value="Genomic_DNA"/>
</dbReference>
<accession>A0AAV3S0H9</accession>
<dbReference type="PANTHER" id="PTHR11439">
    <property type="entry name" value="GAG-POL-RELATED RETROTRANSPOSON"/>
    <property type="match status" value="1"/>
</dbReference>
<keyword evidence="2" id="KW-1185">Reference proteome</keyword>
<proteinExistence type="predicted"/>
<dbReference type="CDD" id="cd09272">
    <property type="entry name" value="RNase_HI_RT_Ty1"/>
    <property type="match status" value="1"/>
</dbReference>
<protein>
    <recommendedName>
        <fullName evidence="3">Copia protein</fullName>
    </recommendedName>
</protein>
<organism evidence="1 2">
    <name type="scientific">Lithospermum erythrorhizon</name>
    <name type="common">Purple gromwell</name>
    <name type="synonym">Lithospermum officinale var. erythrorhizon</name>
    <dbReference type="NCBI Taxonomy" id="34254"/>
    <lineage>
        <taxon>Eukaryota</taxon>
        <taxon>Viridiplantae</taxon>
        <taxon>Streptophyta</taxon>
        <taxon>Embryophyta</taxon>
        <taxon>Tracheophyta</taxon>
        <taxon>Spermatophyta</taxon>
        <taxon>Magnoliopsida</taxon>
        <taxon>eudicotyledons</taxon>
        <taxon>Gunneridae</taxon>
        <taxon>Pentapetalae</taxon>
        <taxon>asterids</taxon>
        <taxon>lamiids</taxon>
        <taxon>Boraginales</taxon>
        <taxon>Boraginaceae</taxon>
        <taxon>Boraginoideae</taxon>
        <taxon>Lithospermeae</taxon>
        <taxon>Lithospermum</taxon>
    </lineage>
</organism>
<evidence type="ECO:0000313" key="1">
    <source>
        <dbReference type="EMBL" id="GAA0186704.1"/>
    </source>
</evidence>
<reference evidence="1 2" key="1">
    <citation type="submission" date="2024-01" db="EMBL/GenBank/DDBJ databases">
        <title>The complete chloroplast genome sequence of Lithospermum erythrorhizon: insights into the phylogenetic relationship among Boraginaceae species and the maternal lineages of purple gromwells.</title>
        <authorList>
            <person name="Okada T."/>
            <person name="Watanabe K."/>
        </authorList>
    </citation>
    <scope>NUCLEOTIDE SEQUENCE [LARGE SCALE GENOMIC DNA]</scope>
</reference>
<dbReference type="Proteomes" id="UP001454036">
    <property type="component" value="Unassembled WGS sequence"/>
</dbReference>
<evidence type="ECO:0008006" key="3">
    <source>
        <dbReference type="Google" id="ProtNLM"/>
    </source>
</evidence>
<dbReference type="AlphaFoldDB" id="A0AAV3S0H9"/>
<dbReference type="PANTHER" id="PTHR11439:SF511">
    <property type="match status" value="1"/>
</dbReference>
<name>A0AAV3S0H9_LITER</name>
<evidence type="ECO:0000313" key="2">
    <source>
        <dbReference type="Proteomes" id="UP001454036"/>
    </source>
</evidence>
<gene>
    <name evidence="1" type="ORF">LIER_33992</name>
</gene>
<sequence>MQAPTQNHWNGALHVVKYLIGTQSHGLYYAANSDFQLQGYCDADWGTFPITRRSITGFCDVQFPIPLRCDNRSAIHIIENLVFHERTKHIEMDCYLIRDHYKSGFVDPLFISSKEQLADIFTKTLSGCTMSGLLVKMDFLSQAPS</sequence>